<dbReference type="InterPro" id="IPR040520">
    <property type="entry name" value="Importin_rep_3"/>
</dbReference>
<name>W4K2U5_HETIT</name>
<keyword evidence="5" id="KW-0677">Repeat</keyword>
<dbReference type="InterPro" id="IPR051345">
    <property type="entry name" value="Importin_beta-like_NTR"/>
</dbReference>
<dbReference type="Gene3D" id="1.25.10.10">
    <property type="entry name" value="Leucine-rich Repeat Variant"/>
    <property type="match status" value="1"/>
</dbReference>
<dbReference type="RefSeq" id="XP_009548654.1">
    <property type="nucleotide sequence ID" value="XM_009550359.1"/>
</dbReference>
<dbReference type="Pfam" id="PF18773">
    <property type="entry name" value="Importin_rep"/>
    <property type="match status" value="1"/>
</dbReference>
<comment type="subcellular location">
    <subcellularLocation>
        <location evidence="1">Nucleus</location>
    </subcellularLocation>
</comment>
<dbReference type="STRING" id="747525.W4K2U5"/>
<evidence type="ECO:0000256" key="5">
    <source>
        <dbReference type="ARBA" id="ARBA00022737"/>
    </source>
</evidence>
<dbReference type="SUPFAM" id="SSF48371">
    <property type="entry name" value="ARM repeat"/>
    <property type="match status" value="1"/>
</dbReference>
<evidence type="ECO:0000313" key="8">
    <source>
        <dbReference type="EMBL" id="ETW80137.1"/>
    </source>
</evidence>
<evidence type="ECO:0000256" key="2">
    <source>
        <dbReference type="ARBA" id="ARBA00007991"/>
    </source>
</evidence>
<keyword evidence="9" id="KW-1185">Reference proteome</keyword>
<evidence type="ECO:0000256" key="6">
    <source>
        <dbReference type="ARBA" id="ARBA00023242"/>
    </source>
</evidence>
<gene>
    <name evidence="8" type="ORF">HETIRDRAFT_386605</name>
</gene>
<dbReference type="EMBL" id="KI925460">
    <property type="protein sequence ID" value="ETW80137.1"/>
    <property type="molecule type" value="Genomic_DNA"/>
</dbReference>
<dbReference type="InterPro" id="IPR011989">
    <property type="entry name" value="ARM-like"/>
</dbReference>
<dbReference type="InterPro" id="IPR016024">
    <property type="entry name" value="ARM-type_fold"/>
</dbReference>
<dbReference type="PANTHER" id="PTHR12363">
    <property type="entry name" value="TRANSPORTIN 3 AND IMPORTIN 13"/>
    <property type="match status" value="1"/>
</dbReference>
<organism evidence="8 9">
    <name type="scientific">Heterobasidion irregulare (strain TC 32-1)</name>
    <dbReference type="NCBI Taxonomy" id="747525"/>
    <lineage>
        <taxon>Eukaryota</taxon>
        <taxon>Fungi</taxon>
        <taxon>Dikarya</taxon>
        <taxon>Basidiomycota</taxon>
        <taxon>Agaricomycotina</taxon>
        <taxon>Agaricomycetes</taxon>
        <taxon>Russulales</taxon>
        <taxon>Bondarzewiaceae</taxon>
        <taxon>Heterobasidion</taxon>
        <taxon>Heterobasidion annosum species complex</taxon>
    </lineage>
</organism>
<dbReference type="Pfam" id="PF18806">
    <property type="entry name" value="Importin_rep_3"/>
    <property type="match status" value="1"/>
</dbReference>
<dbReference type="KEGG" id="hir:HETIRDRAFT_386605"/>
<dbReference type="AlphaFoldDB" id="W4K2U5"/>
<evidence type="ECO:0000256" key="3">
    <source>
        <dbReference type="ARBA" id="ARBA00016020"/>
    </source>
</evidence>
<reference evidence="8 9" key="1">
    <citation type="journal article" date="2012" name="New Phytol.">
        <title>Insight into trade-off between wood decay and parasitism from the genome of a fungal forest pathogen.</title>
        <authorList>
            <person name="Olson A."/>
            <person name="Aerts A."/>
            <person name="Asiegbu F."/>
            <person name="Belbahri L."/>
            <person name="Bouzid O."/>
            <person name="Broberg A."/>
            <person name="Canback B."/>
            <person name="Coutinho P.M."/>
            <person name="Cullen D."/>
            <person name="Dalman K."/>
            <person name="Deflorio G."/>
            <person name="van Diepen L.T."/>
            <person name="Dunand C."/>
            <person name="Duplessis S."/>
            <person name="Durling M."/>
            <person name="Gonthier P."/>
            <person name="Grimwood J."/>
            <person name="Fossdal C.G."/>
            <person name="Hansson D."/>
            <person name="Henrissat B."/>
            <person name="Hietala A."/>
            <person name="Himmelstrand K."/>
            <person name="Hoffmeister D."/>
            <person name="Hogberg N."/>
            <person name="James T.Y."/>
            <person name="Karlsson M."/>
            <person name="Kohler A."/>
            <person name="Kues U."/>
            <person name="Lee Y.H."/>
            <person name="Lin Y.C."/>
            <person name="Lind M."/>
            <person name="Lindquist E."/>
            <person name="Lombard V."/>
            <person name="Lucas S."/>
            <person name="Lunden K."/>
            <person name="Morin E."/>
            <person name="Murat C."/>
            <person name="Park J."/>
            <person name="Raffaello T."/>
            <person name="Rouze P."/>
            <person name="Salamov A."/>
            <person name="Schmutz J."/>
            <person name="Solheim H."/>
            <person name="Stahlberg J."/>
            <person name="Velez H."/>
            <person name="de Vries R.P."/>
            <person name="Wiebenga A."/>
            <person name="Woodward S."/>
            <person name="Yakovlev I."/>
            <person name="Garbelotto M."/>
            <person name="Martin F."/>
            <person name="Grigoriev I.V."/>
            <person name="Stenlid J."/>
        </authorList>
    </citation>
    <scope>NUCLEOTIDE SEQUENCE [LARGE SCALE GENOMIC DNA]</scope>
    <source>
        <strain evidence="8 9">TC 32-1</strain>
    </source>
</reference>
<evidence type="ECO:0000256" key="4">
    <source>
        <dbReference type="ARBA" id="ARBA00022448"/>
    </source>
</evidence>
<accession>W4K2U5</accession>
<dbReference type="OrthoDB" id="2016913at2759"/>
<dbReference type="FunCoup" id="W4K2U5">
    <property type="interactions" value="205"/>
</dbReference>
<dbReference type="GO" id="GO:0006606">
    <property type="term" value="P:protein import into nucleus"/>
    <property type="evidence" value="ECO:0007669"/>
    <property type="project" value="TreeGrafter"/>
</dbReference>
<dbReference type="Proteomes" id="UP000030671">
    <property type="component" value="Unassembled WGS sequence"/>
</dbReference>
<dbReference type="GO" id="GO:0005737">
    <property type="term" value="C:cytoplasm"/>
    <property type="evidence" value="ECO:0007669"/>
    <property type="project" value="TreeGrafter"/>
</dbReference>
<proteinExistence type="inferred from homology"/>
<evidence type="ECO:0000313" key="9">
    <source>
        <dbReference type="Proteomes" id="UP000030671"/>
    </source>
</evidence>
<dbReference type="InterPro" id="IPR040709">
    <property type="entry name" value="Importin_rep_1"/>
</dbReference>
<dbReference type="GO" id="GO:0005634">
    <property type="term" value="C:nucleus"/>
    <property type="evidence" value="ECO:0007669"/>
    <property type="project" value="UniProtKB-SubCell"/>
</dbReference>
<sequence>MSFLPILTPADIYQAAQLIQQSYAPGAHARTPEDQRRLQQELFNLQKKWEAWGLIVPFIEHDDHNVQFFGAHTAQVKITRDWESFPKEHAVDLKDLILDITGASILAGRSNVTLRKLFVSLCSLAMKLARGESSLWPDWILSTVTNFSSRGAPTEIIMDFLTIVAEEVMAVDPLSPNKRYMQQTLKQAIPLVVQAIDAALASLDASTTKRFESAMKCFEAWITDLPANDLTTLIPPLFGALNPASPSHFIPATTVFLTILSSSSFASRAPPRTLTEPLLLWLAQWGTPIIGEVIKEGAVDEVGNTLCKLLAGIGDHATDYLAENIASNDKIEPAFVPVSVSISPSEMPTRGQLVQIFLRLLLSFTALPGYYGVDEDESEMTLGFWYLFQEALWNVDAPASEDGNGVDETREKDMWAVARAVYAELVSALRRKVKWPGPRNRWAKDQVDKFKVYRRDVGDTLINAYYILRDDMLAYYIGDLVDRFAKGEEQNEWEEIEATLHCIMSIQEPVPEESSEQLSRLFSTEIIGRLPTTGQHRVRQTALSLIGSYSSWFTSLSSSSNVLMGAIAYVAAALHEPSLCLSAANSLRDLCDANRVALAPHIAAFGELHTGLVDMPDTENAMILQSIASVIQALPAAEEISPVEAIVTPVVGKLVQALHSASQLPEEARVITIQQLQTLTSVAKGLTRNGSPILADDANPEVEEQMQHARDDPRALRLRDDMMNAIRAAVELWSSDAGVSDALSNFFKSVTALPADETLISLSPAPVLEVVCRAAQRQFTAVWLSLARMLISQINRPPLRPSPLRVVPSPEALAIVRDVVNVMLQAGLTFLSVPGAMEANPDIVQEFFDFMEKCAQHFVSVLYQLPPGSFDALITCAVTALSLQERYSLVSASKFLSTLITRTHANDDLMDAKATIAHHGFGIMRGVLIGFAGIAPRSAAPNLIDVLSTLIMKYPAESKDWMTQVLFADDFIQSKAGLEAKDKFVRAVFGSARSFKRTRDAAQQFTLVARGLDESSFGYASSMM</sequence>
<evidence type="ECO:0000259" key="7">
    <source>
        <dbReference type="Pfam" id="PF08389"/>
    </source>
</evidence>
<dbReference type="InterPro" id="IPR013598">
    <property type="entry name" value="Exportin-1/Importin-b-like"/>
</dbReference>
<keyword evidence="6" id="KW-0539">Nucleus</keyword>
<keyword evidence="4" id="KW-0813">Transport</keyword>
<feature type="domain" description="Exportin-1/Importin-beta-like" evidence="7">
    <location>
        <begin position="121"/>
        <end position="242"/>
    </location>
</feature>
<dbReference type="InParanoid" id="W4K2U5"/>
<dbReference type="eggNOG" id="KOG2022">
    <property type="taxonomic scope" value="Eukaryota"/>
</dbReference>
<evidence type="ECO:0000256" key="1">
    <source>
        <dbReference type="ARBA" id="ARBA00004123"/>
    </source>
</evidence>
<dbReference type="PANTHER" id="PTHR12363:SF33">
    <property type="entry name" value="IMPORTIN-13"/>
    <property type="match status" value="1"/>
</dbReference>
<protein>
    <recommendedName>
        <fullName evidence="3">Importin-13</fullName>
    </recommendedName>
</protein>
<dbReference type="Pfam" id="PF08389">
    <property type="entry name" value="Xpo1"/>
    <property type="match status" value="1"/>
</dbReference>
<comment type="similarity">
    <text evidence="2">Belongs to the importin beta family.</text>
</comment>
<dbReference type="GeneID" id="20672282"/>
<dbReference type="HOGENOM" id="CLU_005996_3_0_1"/>